<evidence type="ECO:0000256" key="15">
    <source>
        <dbReference type="ARBA" id="ARBA00023239"/>
    </source>
</evidence>
<dbReference type="InterPro" id="IPR036178">
    <property type="entry name" value="Formintransfe-cycloase-like_sf"/>
</dbReference>
<dbReference type="InterPro" id="IPR012886">
    <property type="entry name" value="Formiminotransferase_N"/>
</dbReference>
<comment type="subunit">
    <text evidence="18">Homooctamer, including four polyglutamate binding sites. The subunits are arranged as a tetramer of dimers, and form a planar ring-shaped structure.</text>
</comment>
<evidence type="ECO:0000256" key="6">
    <source>
        <dbReference type="ARBA" id="ARBA00012252"/>
    </source>
</evidence>
<dbReference type="GO" id="GO:0005542">
    <property type="term" value="F:folic acid binding"/>
    <property type="evidence" value="ECO:0007669"/>
    <property type="project" value="UniProtKB-KW"/>
</dbReference>
<evidence type="ECO:0000256" key="9">
    <source>
        <dbReference type="ARBA" id="ARBA00022490"/>
    </source>
</evidence>
<protein>
    <recommendedName>
        <fullName evidence="8">Formimidoyltransferase-cyclodeaminase</fullName>
        <ecNumber evidence="6">2.1.2.5</ecNumber>
        <ecNumber evidence="7">4.3.1.4</ecNumber>
    </recommendedName>
    <alternativeName>
        <fullName evidence="19">Formiminotransferase-cyclodeaminase</fullName>
    </alternativeName>
</protein>
<dbReference type="FunFam" id="3.30.990.10:FF:000001">
    <property type="entry name" value="Formimidoyltransferase cyclodeaminase"/>
    <property type="match status" value="1"/>
</dbReference>
<dbReference type="GO" id="GO:0030409">
    <property type="term" value="F:glutamate formimidoyltransferase activity"/>
    <property type="evidence" value="ECO:0007669"/>
    <property type="project" value="UniProtKB-EC"/>
</dbReference>
<comment type="pathway">
    <text evidence="3">Amino-acid degradation; L-histidine degradation into L-glutamate; L-glutamate from N-formimidoyl-L-glutamate (transferase route): step 1/1.</text>
</comment>
<dbReference type="SUPFAM" id="SSF55116">
    <property type="entry name" value="Formiminotransferase domain of formiminotransferase-cyclodeaminase"/>
    <property type="match status" value="2"/>
</dbReference>
<keyword evidence="13" id="KW-0333">Golgi apparatus</keyword>
<dbReference type="Gene3D" id="3.30.70.670">
    <property type="entry name" value="Formiminotransferase, C-terminal subdomain"/>
    <property type="match status" value="1"/>
</dbReference>
<keyword evidence="12" id="KW-0290">Folate-binding</keyword>
<proteinExistence type="inferred from homology"/>
<evidence type="ECO:0000256" key="14">
    <source>
        <dbReference type="ARBA" id="ARBA00023212"/>
    </source>
</evidence>
<keyword evidence="9" id="KW-0963">Cytoplasm</keyword>
<evidence type="ECO:0000259" key="20">
    <source>
        <dbReference type="SMART" id="SM01221"/>
    </source>
</evidence>
<dbReference type="EC" id="4.3.1.4" evidence="7"/>
<dbReference type="InterPro" id="IPR013802">
    <property type="entry name" value="Formiminotransferase_C"/>
</dbReference>
<evidence type="ECO:0000256" key="1">
    <source>
        <dbReference type="ARBA" id="ARBA00004114"/>
    </source>
</evidence>
<gene>
    <name evidence="22" type="primary">ftcD</name>
    <name evidence="22" type="ORF">Dpo_4c02940</name>
</gene>
<evidence type="ECO:0000313" key="23">
    <source>
        <dbReference type="Proteomes" id="UP000014216"/>
    </source>
</evidence>
<evidence type="ECO:0000256" key="7">
    <source>
        <dbReference type="ARBA" id="ARBA00012998"/>
    </source>
</evidence>
<dbReference type="Pfam" id="PF07837">
    <property type="entry name" value="FTCD_N"/>
    <property type="match status" value="1"/>
</dbReference>
<dbReference type="SUPFAM" id="SSF101262">
    <property type="entry name" value="Methenyltetrahydrofolate cyclohydrolase-like"/>
    <property type="match status" value="1"/>
</dbReference>
<name>S0G5H8_9BACT</name>
<keyword evidence="16" id="KW-0511">Multifunctional enzyme</keyword>
<dbReference type="InterPro" id="IPR007044">
    <property type="entry name" value="Cyclodeamin/CycHdrlase"/>
</dbReference>
<evidence type="ECO:0000256" key="11">
    <source>
        <dbReference type="ARBA" id="ARBA00022808"/>
    </source>
</evidence>
<dbReference type="AlphaFoldDB" id="S0G5H8"/>
<comment type="similarity">
    <text evidence="5">In the C-terminal section; belongs to the cyclodeaminase/cyclohydrolase family.</text>
</comment>
<dbReference type="PATRIC" id="fig|1286635.3.peg.2336"/>
<comment type="subcellular location">
    <subcellularLocation>
        <location evidence="1">Cytoplasm</location>
        <location evidence="1">Cytoskeleton</location>
        <location evidence="1">Microtubule organizing center</location>
        <location evidence="1">Centrosome</location>
        <location evidence="1">Centriole</location>
    </subcellularLocation>
    <subcellularLocation>
        <location evidence="2">Golgi apparatus</location>
    </subcellularLocation>
</comment>
<accession>S0G5H8</accession>
<evidence type="ECO:0000256" key="18">
    <source>
        <dbReference type="ARBA" id="ARBA00025915"/>
    </source>
</evidence>
<feature type="domain" description="Formiminotransferase N-terminal subdomain" evidence="21">
    <location>
        <begin position="3"/>
        <end position="180"/>
    </location>
</feature>
<evidence type="ECO:0000256" key="13">
    <source>
        <dbReference type="ARBA" id="ARBA00023034"/>
    </source>
</evidence>
<dbReference type="EMBL" id="APJX01000004">
    <property type="protein sequence ID" value="EMS79742.1"/>
    <property type="molecule type" value="Genomic_DNA"/>
</dbReference>
<dbReference type="FunFam" id="1.20.120.680:FF:000001">
    <property type="entry name" value="Formimidoyltransferase cyclodeaminase"/>
    <property type="match status" value="1"/>
</dbReference>
<dbReference type="GO" id="GO:0030412">
    <property type="term" value="F:formimidoyltetrahydrofolate cyclodeaminase activity"/>
    <property type="evidence" value="ECO:0007669"/>
    <property type="project" value="UniProtKB-EC"/>
</dbReference>
<evidence type="ECO:0000256" key="17">
    <source>
        <dbReference type="ARBA" id="ARBA00025506"/>
    </source>
</evidence>
<evidence type="ECO:0000256" key="12">
    <source>
        <dbReference type="ARBA" id="ARBA00022954"/>
    </source>
</evidence>
<sequence>MKKIVECVPNFSEGRNTETIDAIADAIGNTAGCTLLDVDPGRSTNRTVYTFVGEPDAVVEGALAGARVAREKIDMRTHKGEHHRMGALDVCPFIPVANVTMDECVALSKAFGQRAADELGIPVYLYEASAAQDYRRKLPQIREGQYEAVKDRIVKPEWKPDFGPAQFIPEWGATVTGARFFLIAYNVNLLSTPNQAHRIALNLREAGRGPDKPGRLKEVKGMGWYVDDYNLAQVTVNLNNYRVTPPHILYEEVKKEAALLNVAVTGSEIVGVVPLEAILAAAEYYIEKENLFVLDEDQKVRLAVERLGLNAVAPFNPKEKIIEYIIAEEPDEPLAGLTTRQFIEEVASRSSAPGGGSVSAAIAAMGAGLGSMVAKLTLGVRKFEDVDAKMRKLIPPLHQAAHALIPMIDADTHAFNDYVAALGLPKETDADRACRDEQLQLGLKNAIDTPLSVMATADAAWDALVAVATYGNIASKSDVEVGARALEMGIWGAYKNVVINMAGITDDIYKKQTLEKADALKNRAADMCGQVLEILDSRS</sequence>
<dbReference type="Pfam" id="PF02971">
    <property type="entry name" value="FTCD"/>
    <property type="match status" value="1"/>
</dbReference>
<dbReference type="InterPro" id="IPR051623">
    <property type="entry name" value="FTCD"/>
</dbReference>
<dbReference type="EC" id="2.1.2.5" evidence="6"/>
<dbReference type="PANTHER" id="PTHR12234:SF0">
    <property type="entry name" value="FORMIMIDOYLTRANSFERASE-CYCLODEAMINASE"/>
    <property type="match status" value="1"/>
</dbReference>
<comment type="similarity">
    <text evidence="4">In the N-terminal section; belongs to the formiminotransferase family.</text>
</comment>
<reference evidence="22 23" key="1">
    <citation type="journal article" date="2013" name="Genome Announc.">
        <title>Draft Genome Sequence of Desulfotignum phosphitoxidans DSM 13687 Strain FiPS-3.</title>
        <authorList>
            <person name="Poehlein A."/>
            <person name="Daniel R."/>
            <person name="Simeonova D.D."/>
        </authorList>
    </citation>
    <scope>NUCLEOTIDE SEQUENCE [LARGE SCALE GENOMIC DNA]</scope>
    <source>
        <strain evidence="22 23">DSM 13687</strain>
    </source>
</reference>
<dbReference type="Gene3D" id="3.30.990.10">
    <property type="entry name" value="Formiminotransferase, N-terminal subdomain"/>
    <property type="match status" value="1"/>
</dbReference>
<keyword evidence="15 22" id="KW-0456">Lyase</keyword>
<organism evidence="22 23">
    <name type="scientific">Desulfotignum phosphitoxidans DSM 13687</name>
    <dbReference type="NCBI Taxonomy" id="1286635"/>
    <lineage>
        <taxon>Bacteria</taxon>
        <taxon>Pseudomonadati</taxon>
        <taxon>Thermodesulfobacteriota</taxon>
        <taxon>Desulfobacteria</taxon>
        <taxon>Desulfobacterales</taxon>
        <taxon>Desulfobacteraceae</taxon>
        <taxon>Desulfotignum</taxon>
    </lineage>
</organism>
<evidence type="ECO:0000313" key="22">
    <source>
        <dbReference type="EMBL" id="EMS79742.1"/>
    </source>
</evidence>
<evidence type="ECO:0000256" key="4">
    <source>
        <dbReference type="ARBA" id="ARBA00008297"/>
    </source>
</evidence>
<dbReference type="OrthoDB" id="9773217at2"/>
<evidence type="ECO:0000256" key="8">
    <source>
        <dbReference type="ARBA" id="ARBA00017787"/>
    </source>
</evidence>
<dbReference type="GO" id="GO:0019556">
    <property type="term" value="P:L-histidine catabolic process to glutamate and formamide"/>
    <property type="evidence" value="ECO:0007669"/>
    <property type="project" value="UniProtKB-UniPathway"/>
</dbReference>
<dbReference type="SMART" id="SM01221">
    <property type="entry name" value="FTCD"/>
    <property type="match status" value="1"/>
</dbReference>
<dbReference type="InterPro" id="IPR004227">
    <property type="entry name" value="Formiminotransferase_cat"/>
</dbReference>
<dbReference type="Pfam" id="PF04961">
    <property type="entry name" value="FTCD_C"/>
    <property type="match status" value="1"/>
</dbReference>
<feature type="domain" description="Formiminotransferase C-terminal subdomain" evidence="20">
    <location>
        <begin position="181"/>
        <end position="325"/>
    </location>
</feature>
<dbReference type="PANTHER" id="PTHR12234">
    <property type="entry name" value="FORMIMINOTRANSFERASE-CYCLODEAMINASE"/>
    <property type="match status" value="1"/>
</dbReference>
<evidence type="ECO:0000256" key="3">
    <source>
        <dbReference type="ARBA" id="ARBA00005082"/>
    </source>
</evidence>
<dbReference type="Proteomes" id="UP000014216">
    <property type="component" value="Unassembled WGS sequence"/>
</dbReference>
<dbReference type="InterPro" id="IPR022384">
    <property type="entry name" value="FormiminoTrfase_cat_dom_sf"/>
</dbReference>
<comment type="function">
    <text evidence="17">Folate-dependent enzyme, that displays both transferase and deaminase activity. Serves to channel one-carbon units from formiminoglutamate to the folate pool.</text>
</comment>
<evidence type="ECO:0000259" key="21">
    <source>
        <dbReference type="SMART" id="SM01222"/>
    </source>
</evidence>
<comment type="caution">
    <text evidence="22">The sequence shown here is derived from an EMBL/GenBank/DDBJ whole genome shotgun (WGS) entry which is preliminary data.</text>
</comment>
<dbReference type="InterPro" id="IPR037064">
    <property type="entry name" value="Formiminotransferase_N_sf"/>
</dbReference>
<dbReference type="GO" id="GO:0019557">
    <property type="term" value="P:L-histidine catabolic process to glutamate and formate"/>
    <property type="evidence" value="ECO:0007669"/>
    <property type="project" value="UniProtKB-UniPathway"/>
</dbReference>
<keyword evidence="10 22" id="KW-0808">Transferase</keyword>
<keyword evidence="14" id="KW-0206">Cytoskeleton</keyword>
<dbReference type="RefSeq" id="WP_006966014.1">
    <property type="nucleotide sequence ID" value="NZ_APJX01000004.1"/>
</dbReference>
<evidence type="ECO:0000256" key="19">
    <source>
        <dbReference type="ARBA" id="ARBA00030029"/>
    </source>
</evidence>
<dbReference type="NCBIfam" id="TIGR02024">
    <property type="entry name" value="FtcD"/>
    <property type="match status" value="1"/>
</dbReference>
<evidence type="ECO:0000256" key="10">
    <source>
        <dbReference type="ARBA" id="ARBA00022679"/>
    </source>
</evidence>
<dbReference type="UniPathway" id="UPA00379">
    <property type="reaction ID" value="UER00555"/>
</dbReference>
<keyword evidence="23" id="KW-1185">Reference proteome</keyword>
<evidence type="ECO:0000256" key="5">
    <source>
        <dbReference type="ARBA" id="ARBA00010825"/>
    </source>
</evidence>
<dbReference type="SMART" id="SM01222">
    <property type="entry name" value="FTCD_N"/>
    <property type="match status" value="1"/>
</dbReference>
<evidence type="ECO:0000256" key="16">
    <source>
        <dbReference type="ARBA" id="ARBA00023268"/>
    </source>
</evidence>
<dbReference type="InterPro" id="IPR037070">
    <property type="entry name" value="Formiminotransferase_C_sf"/>
</dbReference>
<keyword evidence="11" id="KW-0369">Histidine metabolism</keyword>
<dbReference type="Gene3D" id="1.20.120.680">
    <property type="entry name" value="Formiminotetrahydrofolate cyclodeaminase monomer, up-and-down helical bundle"/>
    <property type="match status" value="1"/>
</dbReference>
<dbReference type="GO" id="GO:0005814">
    <property type="term" value="C:centriole"/>
    <property type="evidence" value="ECO:0007669"/>
    <property type="project" value="UniProtKB-SubCell"/>
</dbReference>
<evidence type="ECO:0000256" key="2">
    <source>
        <dbReference type="ARBA" id="ARBA00004555"/>
    </source>
</evidence>